<evidence type="ECO:0000256" key="1">
    <source>
        <dbReference type="SAM" id="MobiDB-lite"/>
    </source>
</evidence>
<name>A0AAD5MGM5_PARTN</name>
<feature type="compositionally biased region" description="Low complexity" evidence="1">
    <location>
        <begin position="95"/>
        <end position="109"/>
    </location>
</feature>
<dbReference type="AlphaFoldDB" id="A0AAD5MGM5"/>
<proteinExistence type="predicted"/>
<dbReference type="Proteomes" id="UP001196413">
    <property type="component" value="Unassembled WGS sequence"/>
</dbReference>
<reference evidence="2" key="1">
    <citation type="submission" date="2021-06" db="EMBL/GenBank/DDBJ databases">
        <title>Parelaphostrongylus tenuis whole genome reference sequence.</title>
        <authorList>
            <person name="Garwood T.J."/>
            <person name="Larsen P.A."/>
            <person name="Fountain-Jones N.M."/>
            <person name="Garbe J.R."/>
            <person name="Macchietto M.G."/>
            <person name="Kania S.A."/>
            <person name="Gerhold R.W."/>
            <person name="Richards J.E."/>
            <person name="Wolf T.M."/>
        </authorList>
    </citation>
    <scope>NUCLEOTIDE SEQUENCE</scope>
    <source>
        <strain evidence="2">MNPRO001-30</strain>
        <tissue evidence="2">Meninges</tissue>
    </source>
</reference>
<dbReference type="EMBL" id="JAHQIW010000561">
    <property type="protein sequence ID" value="KAJ1348786.1"/>
    <property type="molecule type" value="Genomic_DNA"/>
</dbReference>
<evidence type="ECO:0000313" key="2">
    <source>
        <dbReference type="EMBL" id="KAJ1348786.1"/>
    </source>
</evidence>
<protein>
    <submittedName>
        <fullName evidence="2">Uncharacterized protein</fullName>
    </submittedName>
</protein>
<sequence length="237" mass="26752">MKRHYEAGIGSELPAVWYEVSVQEFADSPHIRAPLVPAKLSPYCEIYANQLLKDAEYVPIHGIDAVVMQRFQANMAYDIAMNNLSKNKQEENFKPSSSSEQPQTSSTSTLQTLLNAMPSPTTENTGGLRESGYKASRAKCDTNRIPNENCMDIEVIKCVKATEMVSEALRTSTFETHCMICKTLTPSEYVLRKLHVSLSHMNKDHTHSDYVEILSDLMKKAYPTLPNNDLQVSDWRM</sequence>
<comment type="caution">
    <text evidence="2">The sequence shown here is derived from an EMBL/GenBank/DDBJ whole genome shotgun (WGS) entry which is preliminary data.</text>
</comment>
<keyword evidence="3" id="KW-1185">Reference proteome</keyword>
<organism evidence="2 3">
    <name type="scientific">Parelaphostrongylus tenuis</name>
    <name type="common">Meningeal worm</name>
    <dbReference type="NCBI Taxonomy" id="148309"/>
    <lineage>
        <taxon>Eukaryota</taxon>
        <taxon>Metazoa</taxon>
        <taxon>Ecdysozoa</taxon>
        <taxon>Nematoda</taxon>
        <taxon>Chromadorea</taxon>
        <taxon>Rhabditida</taxon>
        <taxon>Rhabditina</taxon>
        <taxon>Rhabditomorpha</taxon>
        <taxon>Strongyloidea</taxon>
        <taxon>Metastrongylidae</taxon>
        <taxon>Parelaphostrongylus</taxon>
    </lineage>
</organism>
<feature type="region of interest" description="Disordered" evidence="1">
    <location>
        <begin position="89"/>
        <end position="109"/>
    </location>
</feature>
<gene>
    <name evidence="2" type="ORF">KIN20_004178</name>
</gene>
<evidence type="ECO:0000313" key="3">
    <source>
        <dbReference type="Proteomes" id="UP001196413"/>
    </source>
</evidence>
<accession>A0AAD5MGM5</accession>